<accession>D0BK40</accession>
<keyword evidence="2" id="KW-0012">Acyltransferase</keyword>
<dbReference type="Proteomes" id="UP000002939">
    <property type="component" value="Unassembled WGS sequence"/>
</dbReference>
<dbReference type="AlphaFoldDB" id="D0BK40"/>
<evidence type="ECO:0000313" key="4">
    <source>
        <dbReference type="EMBL" id="EEW93443.2"/>
    </source>
</evidence>
<evidence type="ECO:0000256" key="1">
    <source>
        <dbReference type="ARBA" id="ARBA00022679"/>
    </source>
</evidence>
<evidence type="ECO:0000259" key="3">
    <source>
        <dbReference type="PROSITE" id="PS51186"/>
    </source>
</evidence>
<dbReference type="PANTHER" id="PTHR43420:SF52">
    <property type="entry name" value="N-ACETYLTRANSFERASE YODP"/>
    <property type="match status" value="1"/>
</dbReference>
<proteinExistence type="predicted"/>
<dbReference type="InterPro" id="IPR016181">
    <property type="entry name" value="Acyl_CoA_acyltransferase"/>
</dbReference>
<dbReference type="GO" id="GO:0016747">
    <property type="term" value="F:acyltransferase activity, transferring groups other than amino-acyl groups"/>
    <property type="evidence" value="ECO:0007669"/>
    <property type="project" value="InterPro"/>
</dbReference>
<dbReference type="Pfam" id="PF13673">
    <property type="entry name" value="Acetyltransf_10"/>
    <property type="match status" value="1"/>
</dbReference>
<dbReference type="RefSeq" id="WP_020991362.1">
    <property type="nucleotide sequence ID" value="NZ_KI391971.1"/>
</dbReference>
<dbReference type="HOGENOM" id="CLU_056607_3_0_9"/>
<dbReference type="OrthoDB" id="9796171at2"/>
<dbReference type="PANTHER" id="PTHR43420">
    <property type="entry name" value="ACETYLTRANSFERASE"/>
    <property type="match status" value="1"/>
</dbReference>
<dbReference type="InterPro" id="IPR000182">
    <property type="entry name" value="GNAT_dom"/>
</dbReference>
<dbReference type="eggNOG" id="COG2153">
    <property type="taxonomic scope" value="Bacteria"/>
</dbReference>
<dbReference type="CDD" id="cd04301">
    <property type="entry name" value="NAT_SF"/>
    <property type="match status" value="1"/>
</dbReference>
<gene>
    <name evidence="4" type="ORF">HMPREF0446_00325</name>
</gene>
<sequence>MWYLKNFDELSKKEVIEIYKTRIQTFIVEQQLNYQEIDEIDKRAWHLFESDENGKVIAYLRIFQEVDGAHIGRVIVDEDYRRQGKGTALMERAIEICQEWYVDQPIMIHAQTYLQHFYESLGFEVWSQPYQLVGIEHMDMILK</sequence>
<evidence type="ECO:0000313" key="5">
    <source>
        <dbReference type="Proteomes" id="UP000002939"/>
    </source>
</evidence>
<feature type="domain" description="N-acetyltransferase" evidence="3">
    <location>
        <begin position="5"/>
        <end position="143"/>
    </location>
</feature>
<reference evidence="4" key="2">
    <citation type="submission" date="2011-10" db="EMBL/GenBank/DDBJ databases">
        <title>The Genome Sequence of Granulicatella elegans ATCC 700633.</title>
        <authorList>
            <consortium name="The Broad Institute Genome Sequencing Platform"/>
            <consortium name="The Broad Institute Genome Sequencing Center for Infectious Disease"/>
            <person name="Earl A."/>
            <person name="Ward D."/>
            <person name="Feldgarden M."/>
            <person name="Gevers D."/>
            <person name="Sibley C.D."/>
            <person name="Field T.R."/>
            <person name="Grinwis M."/>
            <person name="Eshaghurshan C.S."/>
            <person name="Surette M.G."/>
            <person name="Young S.K."/>
            <person name="Zeng Q."/>
            <person name="Gargeya S."/>
            <person name="Fitzgerald M."/>
            <person name="Haas B."/>
            <person name="Abouelleil A."/>
            <person name="Alvarado L."/>
            <person name="Arachchi H.M."/>
            <person name="Berlin A."/>
            <person name="Brown A."/>
            <person name="Chapman S.B."/>
            <person name="Chen Z."/>
            <person name="Dunbar C."/>
            <person name="Freedman E."/>
            <person name="Gearin G."/>
            <person name="Goldberg J."/>
            <person name="Griggs A."/>
            <person name="Gujja S."/>
            <person name="Heiman D."/>
            <person name="Howarth C."/>
            <person name="Larson L."/>
            <person name="Lui A."/>
            <person name="MacDonald P.J.P."/>
            <person name="Montmayeur A."/>
            <person name="Murphy C."/>
            <person name="Neiman D."/>
            <person name="Pearson M."/>
            <person name="Priest M."/>
            <person name="Roberts A."/>
            <person name="Saif S."/>
            <person name="Shea T."/>
            <person name="Shenoy N."/>
            <person name="Sisk P."/>
            <person name="Stolte C."/>
            <person name="Sykes S."/>
            <person name="Wortman J."/>
            <person name="Nusbaum C."/>
            <person name="Birren B."/>
        </authorList>
    </citation>
    <scope>NUCLEOTIDE SEQUENCE [LARGE SCALE GENOMIC DNA]</scope>
    <source>
        <strain evidence="4">ATCC 700633</strain>
    </source>
</reference>
<name>D0BK40_9LACT</name>
<dbReference type="EMBL" id="ACRF02000013">
    <property type="protein sequence ID" value="EEW93443.2"/>
    <property type="molecule type" value="Genomic_DNA"/>
</dbReference>
<organism evidence="4 5">
    <name type="scientific">Granulicatella elegans ATCC 700633</name>
    <dbReference type="NCBI Taxonomy" id="626369"/>
    <lineage>
        <taxon>Bacteria</taxon>
        <taxon>Bacillati</taxon>
        <taxon>Bacillota</taxon>
        <taxon>Bacilli</taxon>
        <taxon>Lactobacillales</taxon>
        <taxon>Carnobacteriaceae</taxon>
        <taxon>Granulicatella</taxon>
    </lineage>
</organism>
<dbReference type="STRING" id="626369.HMPREF0446_00325"/>
<dbReference type="SUPFAM" id="SSF55729">
    <property type="entry name" value="Acyl-CoA N-acyltransferases (Nat)"/>
    <property type="match status" value="1"/>
</dbReference>
<dbReference type="Gene3D" id="3.40.630.30">
    <property type="match status" value="1"/>
</dbReference>
<protein>
    <recommendedName>
        <fullName evidence="3">N-acetyltransferase domain-containing protein</fullName>
    </recommendedName>
</protein>
<dbReference type="InterPro" id="IPR050680">
    <property type="entry name" value="YpeA/RimI_acetyltransf"/>
</dbReference>
<keyword evidence="5" id="KW-1185">Reference proteome</keyword>
<dbReference type="PROSITE" id="PS51186">
    <property type="entry name" value="GNAT"/>
    <property type="match status" value="1"/>
</dbReference>
<keyword evidence="1" id="KW-0808">Transferase</keyword>
<comment type="caution">
    <text evidence="4">The sequence shown here is derived from an EMBL/GenBank/DDBJ whole genome shotgun (WGS) entry which is preliminary data.</text>
</comment>
<reference evidence="4" key="1">
    <citation type="submission" date="2009-09" db="EMBL/GenBank/DDBJ databases">
        <authorList>
            <consortium name="The Broad Institute Genome Sequencing Platform"/>
            <person name="Ward D."/>
            <person name="Feldgarden M."/>
            <person name="Earl A."/>
            <person name="Young S.K."/>
            <person name="Zeng Q."/>
            <person name="Koehrsen M."/>
            <person name="Alvarado L."/>
            <person name="Berlin A."/>
            <person name="Bochicchio J."/>
            <person name="Borenstein D."/>
            <person name="Chapman S.B."/>
            <person name="Chen Z."/>
            <person name="Engels R."/>
            <person name="Freedman E."/>
            <person name="Gellesch M."/>
            <person name="Goldberg J."/>
            <person name="Griggs A."/>
            <person name="Gujja S."/>
            <person name="Heilman E."/>
            <person name="Heiman D."/>
            <person name="Hepburn T."/>
            <person name="Howarth C."/>
            <person name="Jen D."/>
            <person name="Larson L."/>
            <person name="Lewis B."/>
            <person name="Mehta T."/>
            <person name="Park D."/>
            <person name="Pearson M."/>
            <person name="Roberts A."/>
            <person name="Saif S."/>
            <person name="Shea T."/>
            <person name="Shenoy N."/>
            <person name="Sisk P."/>
            <person name="Stolte C."/>
            <person name="Sykes S."/>
            <person name="Thomson T."/>
            <person name="Walk T."/>
            <person name="White J."/>
            <person name="Yandava C."/>
            <person name="Sibley C.D."/>
            <person name="Field T.R."/>
            <person name="Grinwis M."/>
            <person name="Eshaghurshan C.S."/>
            <person name="Surette M.G."/>
            <person name="Haas B."/>
            <person name="Nusbaum C."/>
            <person name="Birren B."/>
        </authorList>
    </citation>
    <scope>NUCLEOTIDE SEQUENCE [LARGE SCALE GENOMIC DNA]</scope>
    <source>
        <strain evidence="4">ATCC 700633</strain>
    </source>
</reference>
<evidence type="ECO:0000256" key="2">
    <source>
        <dbReference type="ARBA" id="ARBA00023315"/>
    </source>
</evidence>